<dbReference type="GO" id="GO:0008270">
    <property type="term" value="F:zinc ion binding"/>
    <property type="evidence" value="ECO:0007669"/>
    <property type="project" value="UniProtKB-KW"/>
</dbReference>
<dbReference type="InterPro" id="IPR044066">
    <property type="entry name" value="TRIAD_supradom"/>
</dbReference>
<evidence type="ECO:0000256" key="1">
    <source>
        <dbReference type="ARBA" id="ARBA00004906"/>
    </source>
</evidence>
<evidence type="ECO:0000313" key="10">
    <source>
        <dbReference type="EMBL" id="PNF16541.1"/>
    </source>
</evidence>
<name>A0A2J7PJN3_9NEOP</name>
<dbReference type="Proteomes" id="UP000235965">
    <property type="component" value="Unassembled WGS sequence"/>
</dbReference>
<evidence type="ECO:0000313" key="11">
    <source>
        <dbReference type="Proteomes" id="UP000235965"/>
    </source>
</evidence>
<evidence type="ECO:0000256" key="3">
    <source>
        <dbReference type="ARBA" id="ARBA00022723"/>
    </source>
</evidence>
<keyword evidence="6" id="KW-0833">Ubl conjugation pathway</keyword>
<evidence type="ECO:0000256" key="2">
    <source>
        <dbReference type="ARBA" id="ARBA00022679"/>
    </source>
</evidence>
<evidence type="ECO:0000256" key="5">
    <source>
        <dbReference type="ARBA" id="ARBA00022771"/>
    </source>
</evidence>
<keyword evidence="4" id="KW-0677">Repeat</keyword>
<dbReference type="InterPro" id="IPR047545">
    <property type="entry name" value="BRcat_RBR_RNF216"/>
</dbReference>
<reference evidence="10 11" key="1">
    <citation type="submission" date="2017-12" db="EMBL/GenBank/DDBJ databases">
        <title>Hemimetabolous genomes reveal molecular basis of termite eusociality.</title>
        <authorList>
            <person name="Harrison M.C."/>
            <person name="Jongepier E."/>
            <person name="Robertson H.M."/>
            <person name="Arning N."/>
            <person name="Bitard-Feildel T."/>
            <person name="Chao H."/>
            <person name="Childers C.P."/>
            <person name="Dinh H."/>
            <person name="Doddapaneni H."/>
            <person name="Dugan S."/>
            <person name="Gowin J."/>
            <person name="Greiner C."/>
            <person name="Han Y."/>
            <person name="Hu H."/>
            <person name="Hughes D.S.T."/>
            <person name="Huylmans A.-K."/>
            <person name="Kemena C."/>
            <person name="Kremer L.P.M."/>
            <person name="Lee S.L."/>
            <person name="Lopez-Ezquerra A."/>
            <person name="Mallet L."/>
            <person name="Monroy-Kuhn J.M."/>
            <person name="Moser A."/>
            <person name="Murali S.C."/>
            <person name="Muzny D.M."/>
            <person name="Otani S."/>
            <person name="Piulachs M.-D."/>
            <person name="Poelchau M."/>
            <person name="Qu J."/>
            <person name="Schaub F."/>
            <person name="Wada-Katsumata A."/>
            <person name="Worley K.C."/>
            <person name="Xie Q."/>
            <person name="Ylla G."/>
            <person name="Poulsen M."/>
            <person name="Gibbs R.A."/>
            <person name="Schal C."/>
            <person name="Richards S."/>
            <person name="Belles X."/>
            <person name="Korb J."/>
            <person name="Bornberg-Bauer E."/>
        </authorList>
    </citation>
    <scope>NUCLEOTIDE SEQUENCE [LARGE SCALE GENOMIC DNA]</scope>
    <source>
        <tissue evidence="10">Whole body</tissue>
    </source>
</reference>
<keyword evidence="5" id="KW-0863">Zinc-finger</keyword>
<gene>
    <name evidence="10" type="ORF">B7P43_G07182</name>
</gene>
<dbReference type="CDD" id="cd20353">
    <property type="entry name" value="Rcat_RBR_RNF216"/>
    <property type="match status" value="1"/>
</dbReference>
<dbReference type="EMBL" id="NEVH01024946">
    <property type="protein sequence ID" value="PNF16541.1"/>
    <property type="molecule type" value="Genomic_DNA"/>
</dbReference>
<dbReference type="Pfam" id="PF26191">
    <property type="entry name" value="RING-HC_RBR_RNF216"/>
    <property type="match status" value="1"/>
</dbReference>
<dbReference type="STRING" id="105785.A0A2J7PJN3"/>
<dbReference type="InterPro" id="IPR051628">
    <property type="entry name" value="LUBAC_E3_Ligases"/>
</dbReference>
<dbReference type="Gene3D" id="1.20.120.1750">
    <property type="match status" value="1"/>
</dbReference>
<evidence type="ECO:0000256" key="7">
    <source>
        <dbReference type="ARBA" id="ARBA00022833"/>
    </source>
</evidence>
<dbReference type="InterPro" id="IPR047546">
    <property type="entry name" value="Rcat_RBR_RNF216"/>
</dbReference>
<keyword evidence="2" id="KW-0808">Transferase</keyword>
<evidence type="ECO:0000256" key="6">
    <source>
        <dbReference type="ARBA" id="ARBA00022786"/>
    </source>
</evidence>
<evidence type="ECO:0000256" key="4">
    <source>
        <dbReference type="ARBA" id="ARBA00022737"/>
    </source>
</evidence>
<dbReference type="CDD" id="cd16630">
    <property type="entry name" value="RING-HC_RBR_RNF216"/>
    <property type="match status" value="1"/>
</dbReference>
<dbReference type="PROSITE" id="PS51873">
    <property type="entry name" value="TRIAD"/>
    <property type="match status" value="1"/>
</dbReference>
<dbReference type="InterPro" id="IPR047544">
    <property type="entry name" value="RING-HC_RBR_RNF216"/>
</dbReference>
<sequence length="1466" mass="165374">MDMKEMINMSKEEMMNVNMEDITDVNFNDTAEVDMSVMSEVNVDDLMTDVAEVQTILQCSNIGQMIDVNEIYEKLEELTYIGREQRIEYVATQLLHKLGVIVEQDVAPEERVFRFSIQSSEVNLVESPPWPHERVAASEVYESGDRGTESSMLYSNDIAPAAAACENYITEPSHDFCPNFMSVPAPDVIFTNSLISNQSQTEHSNVEIQSDCCREYDPDAETLFHEAELIYSILPHHDFEQIYACLEANRECDVRVDIVTDMFMQIDAESGVAQLPSVEVTPTSSVDTSHGASVRTNLASVCASSITPLMTPSVDEIAACHNQTAAHDAKLHSVKHSDGASPSLPQKMSADAGLKGGNFSGSEHRDQEGCQGTDGNVECEQMQIFHNVDVDIENAHKNVTDKLKIEAEYSKGNNNEEGEELTPLSIEQTIHEESVEVIPLSPEHQVNKESTEVIPLSVEQNDDEENVEMSPFSIRQTVHEESVEVIPLSPEQEDNQESVEVIPLFAEQKISKDDDEVLSLSAEQKDNKESIEVTLSSTAKQRMSEENFELAPSSSCKNTMELAAAENGDEVFDRIISDEGEEGTLSYNSCKELDGSSANPKRRRCMYKTGGGSNYGIVYEIYENRPSYVPEIVPSQNLSETSTLSFDSQDSTDVDFSSVHFADLKLDELHQEISDVITDFETAIRNSDTFAAERFENESRCDGLATVTKQEKDCDSSSVVEVEDCSNTSFEQTSASFGSTPTDDLFHFQGSLDEEQGDKIVDKLLELFPDADIDFLTEVSCQFKSLTDMANRVLECTEIEQKKDDVSDTLIGSVSPVGALVSKPPAQGCRKKEITYEEFESSLPHVDPVFLMKKWEMIGNDYNAVKEFIAEQMQETSNNSQYHMLLSLFPHADPTFLREKCDAIGSNEAALKDFIEEQSRNKVDSQYHTLLAIFPQVDPGYLREKCVEIGSDEAAMREFVAEQLKKNEKDDHYQNLVAMFPHADPAFLRENVQRIGDDEDAMRIFVTQLLDEVDGVKFETLLSVLPDADPEYLRATFHRIGNDEEGIKVFLLESLENKDYPTREAFLKRQEMAALRRKYKEEFSIEDFIEMIPDPWKHFGEKDNSNSSELIRNHGMAYLETRYKTIARNDIKMLFQKNNYNLTLTCMDLDSWTGPLSLPCNTCTVPDTEDIPVSFFQEVAFIENKQRIKDFILRKEHRKKEAFEMAKARGELLECMCCFDSEVMAEDMATCTDGHLFCKECIRRAAEVAIGNAQSGFSCLTTCNAEFSLKVLRTVLKPVLFSRMVQMKQLEEVQAAGIQDLESCPFCDFATIPPPDSKVFLCYNQKCMRDSCRKCKRPNHIPLRCDEVESKEVKMRTYIENRMTDALVRSCWKCKKQFIKEAGCNKMTCTCGAIMCYICRQPVTNYSHFNGQGGTEYHKCPLYSDLQVIHDVAVQEEGIKAKKIVQAENPDIELKYDPTQPVGLPH</sequence>
<feature type="region of interest" description="Disordered" evidence="8">
    <location>
        <begin position="330"/>
        <end position="350"/>
    </location>
</feature>
<evidence type="ECO:0000256" key="8">
    <source>
        <dbReference type="SAM" id="MobiDB-lite"/>
    </source>
</evidence>
<keyword evidence="3" id="KW-0479">Metal-binding</keyword>
<dbReference type="PANTHER" id="PTHR22770:SF47">
    <property type="entry name" value="E3 UBIQUITIN-PROTEIN LIGASE RNF216"/>
    <property type="match status" value="1"/>
</dbReference>
<dbReference type="GO" id="GO:0016740">
    <property type="term" value="F:transferase activity"/>
    <property type="evidence" value="ECO:0007669"/>
    <property type="project" value="UniProtKB-KW"/>
</dbReference>
<accession>A0A2J7PJN3</accession>
<dbReference type="Gene3D" id="3.30.40.10">
    <property type="entry name" value="Zinc/RING finger domain, C3HC4 (zinc finger)"/>
    <property type="match status" value="1"/>
</dbReference>
<comment type="pathway">
    <text evidence="1">Protein modification; protein ubiquitination.</text>
</comment>
<dbReference type="PANTHER" id="PTHR22770">
    <property type="entry name" value="UBIQUITIN CONJUGATING ENZYME 7 INTERACTING PROTEIN-RELATED"/>
    <property type="match status" value="1"/>
</dbReference>
<keyword evidence="11" id="KW-1185">Reference proteome</keyword>
<proteinExistence type="predicted"/>
<organism evidence="10 11">
    <name type="scientific">Cryptotermes secundus</name>
    <dbReference type="NCBI Taxonomy" id="105785"/>
    <lineage>
        <taxon>Eukaryota</taxon>
        <taxon>Metazoa</taxon>
        <taxon>Ecdysozoa</taxon>
        <taxon>Arthropoda</taxon>
        <taxon>Hexapoda</taxon>
        <taxon>Insecta</taxon>
        <taxon>Pterygota</taxon>
        <taxon>Neoptera</taxon>
        <taxon>Polyneoptera</taxon>
        <taxon>Dictyoptera</taxon>
        <taxon>Blattodea</taxon>
        <taxon>Blattoidea</taxon>
        <taxon>Termitoidae</taxon>
        <taxon>Kalotermitidae</taxon>
        <taxon>Cryptotermitinae</taxon>
        <taxon>Cryptotermes</taxon>
    </lineage>
</organism>
<protein>
    <recommendedName>
        <fullName evidence="9">RING-type domain-containing protein</fullName>
    </recommendedName>
</protein>
<dbReference type="CDD" id="cd20339">
    <property type="entry name" value="BRcat_RBR_RNF216"/>
    <property type="match status" value="1"/>
</dbReference>
<evidence type="ECO:0000259" key="9">
    <source>
        <dbReference type="PROSITE" id="PS51873"/>
    </source>
</evidence>
<keyword evidence="7" id="KW-0862">Zinc</keyword>
<dbReference type="SUPFAM" id="SSF57850">
    <property type="entry name" value="RING/U-box"/>
    <property type="match status" value="1"/>
</dbReference>
<dbReference type="Pfam" id="PF26200">
    <property type="entry name" value="Rcat_RNF216"/>
    <property type="match status" value="1"/>
</dbReference>
<comment type="caution">
    <text evidence="10">The sequence shown here is derived from an EMBL/GenBank/DDBJ whole genome shotgun (WGS) entry which is preliminary data.</text>
</comment>
<dbReference type="InParanoid" id="A0A2J7PJN3"/>
<dbReference type="OrthoDB" id="10009520at2759"/>
<dbReference type="InterPro" id="IPR013083">
    <property type="entry name" value="Znf_RING/FYVE/PHD"/>
</dbReference>
<feature type="domain" description="RING-type" evidence="9">
    <location>
        <begin position="1211"/>
        <end position="1424"/>
    </location>
</feature>